<accession>A0A316HZV4</accession>
<evidence type="ECO:0000313" key="2">
    <source>
        <dbReference type="EMBL" id="PWK85508.1"/>
    </source>
</evidence>
<feature type="chain" id="PRO_5016251534" evidence="1">
    <location>
        <begin position="28"/>
        <end position="118"/>
    </location>
</feature>
<dbReference type="Proteomes" id="UP000246005">
    <property type="component" value="Unassembled WGS sequence"/>
</dbReference>
<sequence>MVTGRATALVAGAVMAGSLLAAAPAFASTAAAAQCPANRFCAWTDPGHTGTSATFATGAFELGGQADNNIESVRNRTSSRWCLYDLRGFRGLLDVVEAGEEGDLPAPARNKVSSLRVC</sequence>
<comment type="caution">
    <text evidence="2">The sequence shown here is derived from an EMBL/GenBank/DDBJ whole genome shotgun (WGS) entry which is preliminary data.</text>
</comment>
<dbReference type="InterPro" id="IPR011024">
    <property type="entry name" value="G_crystallin-like"/>
</dbReference>
<dbReference type="AlphaFoldDB" id="A0A316HZV4"/>
<evidence type="ECO:0000313" key="3">
    <source>
        <dbReference type="Proteomes" id="UP000246005"/>
    </source>
</evidence>
<keyword evidence="1" id="KW-0732">Signal</keyword>
<dbReference type="Gene3D" id="2.60.20.10">
    <property type="entry name" value="Crystallins"/>
    <property type="match status" value="1"/>
</dbReference>
<dbReference type="SUPFAM" id="SSF49695">
    <property type="entry name" value="gamma-Crystallin-like"/>
    <property type="match status" value="1"/>
</dbReference>
<organism evidence="2 3">
    <name type="scientific">Lentzea atacamensis</name>
    <dbReference type="NCBI Taxonomy" id="531938"/>
    <lineage>
        <taxon>Bacteria</taxon>
        <taxon>Bacillati</taxon>
        <taxon>Actinomycetota</taxon>
        <taxon>Actinomycetes</taxon>
        <taxon>Pseudonocardiales</taxon>
        <taxon>Pseudonocardiaceae</taxon>
        <taxon>Lentzea</taxon>
    </lineage>
</organism>
<dbReference type="RefSeq" id="WP_146231616.1">
    <property type="nucleotide sequence ID" value="NZ_QGHB01000006.1"/>
</dbReference>
<dbReference type="EMBL" id="QGHB01000006">
    <property type="protein sequence ID" value="PWK85508.1"/>
    <property type="molecule type" value="Genomic_DNA"/>
</dbReference>
<proteinExistence type="predicted"/>
<gene>
    <name evidence="2" type="ORF">C8D88_106136</name>
</gene>
<protein>
    <submittedName>
        <fullName evidence="2">Peptidase inhibitor family I36</fullName>
    </submittedName>
</protein>
<evidence type="ECO:0000256" key="1">
    <source>
        <dbReference type="SAM" id="SignalP"/>
    </source>
</evidence>
<dbReference type="Pfam" id="PF03995">
    <property type="entry name" value="Inhibitor_I36"/>
    <property type="match status" value="1"/>
</dbReference>
<feature type="signal peptide" evidence="1">
    <location>
        <begin position="1"/>
        <end position="27"/>
    </location>
</feature>
<reference evidence="2 3" key="1">
    <citation type="submission" date="2018-05" db="EMBL/GenBank/DDBJ databases">
        <title>Genomic Encyclopedia of Type Strains, Phase IV (KMG-IV): sequencing the most valuable type-strain genomes for metagenomic binning, comparative biology and taxonomic classification.</title>
        <authorList>
            <person name="Goeker M."/>
        </authorList>
    </citation>
    <scope>NUCLEOTIDE SEQUENCE [LARGE SCALE GENOMIC DNA]</scope>
    <source>
        <strain evidence="2 3">DSM 45480</strain>
    </source>
</reference>
<name>A0A316HZV4_9PSEU</name>